<dbReference type="SUPFAM" id="SSF52113">
    <property type="entry name" value="BRCT domain"/>
    <property type="match status" value="2"/>
</dbReference>
<dbReference type="GO" id="GO:0000724">
    <property type="term" value="P:double-strand break repair via homologous recombination"/>
    <property type="evidence" value="ECO:0007669"/>
    <property type="project" value="TreeGrafter"/>
</dbReference>
<gene>
    <name evidence="12" type="ORF">Syun_028220</name>
</gene>
<comment type="subcellular location">
    <subcellularLocation>
        <location evidence="1">Nucleus</location>
    </subcellularLocation>
</comment>
<keyword evidence="13" id="KW-1185">Reference proteome</keyword>
<feature type="compositionally biased region" description="Polar residues" evidence="9">
    <location>
        <begin position="95"/>
        <end position="108"/>
    </location>
</feature>
<dbReference type="PANTHER" id="PTHR13763:SF0">
    <property type="entry name" value="BREAST CANCER TYPE 1 SUSCEPTIBILITY PROTEIN"/>
    <property type="match status" value="1"/>
</dbReference>
<keyword evidence="3" id="KW-0677">Repeat</keyword>
<evidence type="ECO:0000256" key="2">
    <source>
        <dbReference type="ARBA" id="ARBA00022723"/>
    </source>
</evidence>
<dbReference type="PANTHER" id="PTHR13763">
    <property type="entry name" value="BREAST CANCER TYPE 1 SUSCEPTIBILITY PROTEIN BRCA1"/>
    <property type="match status" value="1"/>
</dbReference>
<comment type="caution">
    <text evidence="12">The sequence shown here is derived from an EMBL/GenBank/DDBJ whole genome shotgun (WGS) entry which is preliminary data.</text>
</comment>
<dbReference type="InterPro" id="IPR036420">
    <property type="entry name" value="BRCT_dom_sf"/>
</dbReference>
<dbReference type="Gene3D" id="3.30.40.10">
    <property type="entry name" value="Zinc/RING finger domain, C3HC4 (zinc finger)"/>
    <property type="match status" value="2"/>
</dbReference>
<accession>A0AAP0EQW5</accession>
<dbReference type="FunFam" id="3.30.40.10:FF:000310">
    <property type="entry name" value="Breast cancer associated RING 1"/>
    <property type="match status" value="1"/>
</dbReference>
<dbReference type="Proteomes" id="UP001420932">
    <property type="component" value="Unassembled WGS sequence"/>
</dbReference>
<dbReference type="FunFam" id="3.40.50.10190:FF:000006">
    <property type="entry name" value="Breast cancer type 1 susceptibility protein homolog"/>
    <property type="match status" value="1"/>
</dbReference>
<dbReference type="GO" id="GO:0045944">
    <property type="term" value="P:positive regulation of transcription by RNA polymerase II"/>
    <property type="evidence" value="ECO:0007669"/>
    <property type="project" value="TreeGrafter"/>
</dbReference>
<dbReference type="InterPro" id="IPR001357">
    <property type="entry name" value="BRCT_dom"/>
</dbReference>
<dbReference type="InterPro" id="IPR034732">
    <property type="entry name" value="EPHD"/>
</dbReference>
<feature type="compositionally biased region" description="Basic and acidic residues" evidence="9">
    <location>
        <begin position="324"/>
        <end position="338"/>
    </location>
</feature>
<feature type="compositionally biased region" description="Basic and acidic residues" evidence="9">
    <location>
        <begin position="130"/>
        <end position="141"/>
    </location>
</feature>
<evidence type="ECO:0000256" key="1">
    <source>
        <dbReference type="ARBA" id="ARBA00004123"/>
    </source>
</evidence>
<keyword evidence="2" id="KW-0479">Metal-binding</keyword>
<evidence type="ECO:0000259" key="10">
    <source>
        <dbReference type="PROSITE" id="PS50172"/>
    </source>
</evidence>
<dbReference type="PROSITE" id="PS51805">
    <property type="entry name" value="EPHD"/>
    <property type="match status" value="1"/>
</dbReference>
<organism evidence="12 13">
    <name type="scientific">Stephania yunnanensis</name>
    <dbReference type="NCBI Taxonomy" id="152371"/>
    <lineage>
        <taxon>Eukaryota</taxon>
        <taxon>Viridiplantae</taxon>
        <taxon>Streptophyta</taxon>
        <taxon>Embryophyta</taxon>
        <taxon>Tracheophyta</taxon>
        <taxon>Spermatophyta</taxon>
        <taxon>Magnoliopsida</taxon>
        <taxon>Ranunculales</taxon>
        <taxon>Menispermaceae</taxon>
        <taxon>Menispermoideae</taxon>
        <taxon>Cissampelideae</taxon>
        <taxon>Stephania</taxon>
    </lineage>
</organism>
<evidence type="ECO:0000256" key="9">
    <source>
        <dbReference type="SAM" id="MobiDB-lite"/>
    </source>
</evidence>
<feature type="compositionally biased region" description="Basic residues" evidence="9">
    <location>
        <begin position="118"/>
        <end position="129"/>
    </location>
</feature>
<feature type="compositionally biased region" description="Basic residues" evidence="9">
    <location>
        <begin position="339"/>
        <end position="354"/>
    </location>
</feature>
<reference evidence="12 13" key="1">
    <citation type="submission" date="2024-01" db="EMBL/GenBank/DDBJ databases">
        <title>Genome assemblies of Stephania.</title>
        <authorList>
            <person name="Yang L."/>
        </authorList>
    </citation>
    <scope>NUCLEOTIDE SEQUENCE [LARGE SCALE GENOMIC DNA]</scope>
    <source>
        <strain evidence="12">YNDBR</strain>
        <tissue evidence="12">Leaf</tissue>
    </source>
</reference>
<dbReference type="InterPro" id="IPR013083">
    <property type="entry name" value="Znf_RING/FYVE/PHD"/>
</dbReference>
<dbReference type="GO" id="GO:0008270">
    <property type="term" value="F:zinc ion binding"/>
    <property type="evidence" value="ECO:0007669"/>
    <property type="project" value="UniProtKB-KW"/>
</dbReference>
<feature type="compositionally biased region" description="Basic and acidic residues" evidence="9">
    <location>
        <begin position="229"/>
        <end position="239"/>
    </location>
</feature>
<keyword evidence="6" id="KW-0862">Zinc</keyword>
<feature type="compositionally biased region" description="Basic and acidic residues" evidence="9">
    <location>
        <begin position="302"/>
        <end position="317"/>
    </location>
</feature>
<feature type="domain" description="BRCT" evidence="10">
    <location>
        <begin position="766"/>
        <end position="862"/>
    </location>
</feature>
<dbReference type="GO" id="GO:0004842">
    <property type="term" value="F:ubiquitin-protein transferase activity"/>
    <property type="evidence" value="ECO:0007669"/>
    <property type="project" value="TreeGrafter"/>
</dbReference>
<feature type="domain" description="BRCT" evidence="10">
    <location>
        <begin position="883"/>
        <end position="989"/>
    </location>
</feature>
<dbReference type="SUPFAM" id="SSF57850">
    <property type="entry name" value="RING/U-box"/>
    <property type="match status" value="1"/>
</dbReference>
<evidence type="ECO:0000313" key="12">
    <source>
        <dbReference type="EMBL" id="KAK9093309.1"/>
    </source>
</evidence>
<evidence type="ECO:0000259" key="11">
    <source>
        <dbReference type="PROSITE" id="PS51805"/>
    </source>
</evidence>
<proteinExistence type="predicted"/>
<dbReference type="InterPro" id="IPR031099">
    <property type="entry name" value="BRCA1-associated"/>
</dbReference>
<feature type="region of interest" description="Disordered" evidence="9">
    <location>
        <begin position="95"/>
        <end position="148"/>
    </location>
</feature>
<evidence type="ECO:0000256" key="3">
    <source>
        <dbReference type="ARBA" id="ARBA00022737"/>
    </source>
</evidence>
<dbReference type="Gene3D" id="3.40.50.10190">
    <property type="entry name" value="BRCT domain"/>
    <property type="match status" value="2"/>
</dbReference>
<feature type="region of interest" description="Disordered" evidence="9">
    <location>
        <begin position="229"/>
        <end position="263"/>
    </location>
</feature>
<dbReference type="PROSITE" id="PS50172">
    <property type="entry name" value="BRCT"/>
    <property type="match status" value="2"/>
</dbReference>
<dbReference type="SMART" id="SM00292">
    <property type="entry name" value="BRCT"/>
    <property type="match status" value="2"/>
</dbReference>
<evidence type="ECO:0000313" key="13">
    <source>
        <dbReference type="Proteomes" id="UP001420932"/>
    </source>
</evidence>
<dbReference type="Pfam" id="PF13771">
    <property type="entry name" value="zf-HC5HC2H"/>
    <property type="match status" value="1"/>
</dbReference>
<dbReference type="AlphaFoldDB" id="A0AAP0EQW5"/>
<dbReference type="GO" id="GO:0005634">
    <property type="term" value="C:nucleus"/>
    <property type="evidence" value="ECO:0007669"/>
    <property type="project" value="UniProtKB-SubCell"/>
</dbReference>
<dbReference type="Pfam" id="PF16589">
    <property type="entry name" value="BRCT_2"/>
    <property type="match status" value="1"/>
</dbReference>
<keyword evidence="5" id="KW-0863">Zinc-finger</keyword>
<name>A0AAP0EQW5_9MAGN</name>
<evidence type="ECO:0000256" key="4">
    <source>
        <dbReference type="ARBA" id="ARBA00022763"/>
    </source>
</evidence>
<evidence type="ECO:0000256" key="7">
    <source>
        <dbReference type="ARBA" id="ARBA00023204"/>
    </source>
</evidence>
<keyword evidence="4" id="KW-0227">DNA damage</keyword>
<evidence type="ECO:0000256" key="8">
    <source>
        <dbReference type="ARBA" id="ARBA00023242"/>
    </source>
</evidence>
<feature type="region of interest" description="Disordered" evidence="9">
    <location>
        <begin position="302"/>
        <end position="388"/>
    </location>
</feature>
<sequence length="989" mass="110246">MADSAHLEKMGRELKCPICLSLFDTAVSLSCNHVFCKCGVCDLVRMFVHFEVDEVGFALPEVRFAPHMDNLVSIYKSMEVASGINIFISQTAQRSEGGQNQDHCNGDSNRSEAVVITHGKRKKQRINKKGSKETEKVHSENSDPISSVRASFPSKKRVHVPQDLLSETPMRLEKCIGSDKRENKQKNKAIISRESVALDGKEEPMLSPFFWLREDDESHLVERLDSQRTEIDHISDSPRDIPSFSDIKDSDDEEPSKRTHTEEECVQNKVANAFDNEMFEWTQRACSPELCVTPVRSQDDNHYGKDDLQEKNCKKSSESLSTSDGEKKKSEGCTDMRKPISKRFKNKMSQKGRSKCNEMGNRSNGKSNRKHPPTTTGETPAAVPSNLSRTAEVSSIRAKFPTDSVSKTQNFSNNIQTRSKRARVDIIGGGDDNLDDARTVSVEENIQNQVNDYVQGGLVSLSGEKFQSGRNENLMCTMNGYLTYQRNSTSKRRDDGNAETQVHDGVPMHQNVNEGDDVSFSPSASRRVASRVTPGFKNASSSSENISDQIQNNVVEESRTQNILVLFTSGNENKEFVNVVSGSTKPAGNTLEAIDTDKDESISRSSKTTDKALSVSKNRILQKCERIPTQGHCAFCQSSVESEASGVMMHYFNGKPVAANYNEGFNVINSHKNCTEWAPNVYFDNDDAINLEAELLRSRRIKCSCCGIKGAALGCYEKSCRKSFHVPCAKLIPQCRWDTENFVMLCPLHSSSKLPKEISGFQGKSREKQIARGLQIHQAEVGLSKEEKGVVSKFKKIAGVALAKNFGPNVTHIISAIDENGACKRTLKFLMGIQEGRWILKIDWVKACMNSLVFVPEEQFEINVDIHGIRDGPWLGRLRLLNKQPKIFYGLQFYFSGEFTPSYKGYLHDLVVAAGGNVLHRKPISGDRSTFIIYNSQPPECGNGKEIFHCGKYDDIKALANTTGAEVASHSWVLDCIAACKFFPDKSNL</sequence>
<keyword evidence="7" id="KW-0234">DNA repair</keyword>
<keyword evidence="8" id="KW-0539">Nucleus</keyword>
<evidence type="ECO:0000256" key="5">
    <source>
        <dbReference type="ARBA" id="ARBA00022771"/>
    </source>
</evidence>
<evidence type="ECO:0000256" key="6">
    <source>
        <dbReference type="ARBA" id="ARBA00022833"/>
    </source>
</evidence>
<feature type="domain" description="PHD-type" evidence="11">
    <location>
        <begin position="630"/>
        <end position="750"/>
    </location>
</feature>
<protein>
    <submittedName>
        <fullName evidence="12">Uncharacterized protein</fullName>
    </submittedName>
</protein>
<dbReference type="Pfam" id="PF00533">
    <property type="entry name" value="BRCT"/>
    <property type="match status" value="1"/>
</dbReference>
<dbReference type="EMBL" id="JBBNAF010000012">
    <property type="protein sequence ID" value="KAK9093309.1"/>
    <property type="molecule type" value="Genomic_DNA"/>
</dbReference>